<dbReference type="InterPro" id="IPR000313">
    <property type="entry name" value="PWWP_dom"/>
</dbReference>
<dbReference type="SUPFAM" id="SSF63748">
    <property type="entry name" value="Tudor/PWWP/MBT"/>
    <property type="match status" value="1"/>
</dbReference>
<protein>
    <recommendedName>
        <fullName evidence="2">PWWP domain-containing protein</fullName>
    </recommendedName>
</protein>
<gene>
    <name evidence="3" type="ORF">F0562_033585</name>
</gene>
<dbReference type="EMBL" id="CM018044">
    <property type="protein sequence ID" value="KAA8528927.1"/>
    <property type="molecule type" value="Genomic_DNA"/>
</dbReference>
<dbReference type="CDD" id="cd20147">
    <property type="entry name" value="PWWP_HULK"/>
    <property type="match status" value="1"/>
</dbReference>
<reference evidence="3 4" key="1">
    <citation type="submission" date="2019-09" db="EMBL/GenBank/DDBJ databases">
        <title>A chromosome-level genome assembly of the Chinese tupelo Nyssa sinensis.</title>
        <authorList>
            <person name="Yang X."/>
            <person name="Kang M."/>
            <person name="Yang Y."/>
            <person name="Xiong H."/>
            <person name="Wang M."/>
            <person name="Zhang Z."/>
            <person name="Wang Z."/>
            <person name="Wu H."/>
            <person name="Ma T."/>
            <person name="Liu J."/>
            <person name="Xi Z."/>
        </authorList>
    </citation>
    <scope>NUCLEOTIDE SEQUENCE [LARGE SCALE GENOMIC DNA]</scope>
    <source>
        <strain evidence="3">J267</strain>
        <tissue evidence="3">Leaf</tissue>
    </source>
</reference>
<dbReference type="SMART" id="SM00293">
    <property type="entry name" value="PWWP"/>
    <property type="match status" value="1"/>
</dbReference>
<feature type="compositionally biased region" description="Basic and acidic residues" evidence="1">
    <location>
        <begin position="207"/>
        <end position="218"/>
    </location>
</feature>
<dbReference type="PANTHER" id="PTHR12550">
    <property type="entry name" value="HEPATOMA-DERIVED GROWTH FACTOR-RELATED"/>
    <property type="match status" value="1"/>
</dbReference>
<evidence type="ECO:0000256" key="1">
    <source>
        <dbReference type="SAM" id="MobiDB-lite"/>
    </source>
</evidence>
<dbReference type="Pfam" id="PF00855">
    <property type="entry name" value="PWWP"/>
    <property type="match status" value="1"/>
</dbReference>
<dbReference type="AlphaFoldDB" id="A0A5J5AHJ8"/>
<name>A0A5J5AHJ8_9ASTE</name>
<organism evidence="3 4">
    <name type="scientific">Nyssa sinensis</name>
    <dbReference type="NCBI Taxonomy" id="561372"/>
    <lineage>
        <taxon>Eukaryota</taxon>
        <taxon>Viridiplantae</taxon>
        <taxon>Streptophyta</taxon>
        <taxon>Embryophyta</taxon>
        <taxon>Tracheophyta</taxon>
        <taxon>Spermatophyta</taxon>
        <taxon>Magnoliopsida</taxon>
        <taxon>eudicotyledons</taxon>
        <taxon>Gunneridae</taxon>
        <taxon>Pentapetalae</taxon>
        <taxon>asterids</taxon>
        <taxon>Cornales</taxon>
        <taxon>Nyssaceae</taxon>
        <taxon>Nyssa</taxon>
    </lineage>
</organism>
<proteinExistence type="predicted"/>
<dbReference type="PANTHER" id="PTHR12550:SF70">
    <property type="entry name" value="JIL-1 ANCHORING AND STABILIZING PROTEIN, ISOFORM A"/>
    <property type="match status" value="1"/>
</dbReference>
<evidence type="ECO:0000313" key="3">
    <source>
        <dbReference type="EMBL" id="KAA8528927.1"/>
    </source>
</evidence>
<dbReference type="Proteomes" id="UP000325577">
    <property type="component" value="Linkage Group LG20"/>
</dbReference>
<feature type="region of interest" description="Disordered" evidence="1">
    <location>
        <begin position="110"/>
        <end position="291"/>
    </location>
</feature>
<evidence type="ECO:0000313" key="4">
    <source>
        <dbReference type="Proteomes" id="UP000325577"/>
    </source>
</evidence>
<evidence type="ECO:0000259" key="2">
    <source>
        <dbReference type="PROSITE" id="PS50812"/>
    </source>
</evidence>
<feature type="domain" description="PWWP" evidence="2">
    <location>
        <begin position="20"/>
        <end position="77"/>
    </location>
</feature>
<feature type="compositionally biased region" description="Polar residues" evidence="1">
    <location>
        <begin position="228"/>
        <end position="238"/>
    </location>
</feature>
<keyword evidence="4" id="KW-1185">Reference proteome</keyword>
<dbReference type="Gene3D" id="2.30.30.140">
    <property type="match status" value="1"/>
</dbReference>
<dbReference type="OrthoDB" id="62853at2759"/>
<dbReference type="PROSITE" id="PS50812">
    <property type="entry name" value="PWWP"/>
    <property type="match status" value="1"/>
</dbReference>
<accession>A0A5J5AHJ8</accession>
<sequence>MAPGRKRGAKDAKAKRELSLGDLVLAKVKGFPAWPAKISRPEDWERTPDPKKYFVQFFGTAEIAFVTPADIQAFTSEAKSKLSARCQGKTVKYFAQAVKEICEAFEELEQKNSSGLRDDTDRSALGSEAPSVDWVEDDTAEVDLKSGVITNGSNGETENRGLGDHGSGLERCSQRQVISAKKKNKLSNEGAHSQKEVVSASSPYDPSCRKDNNEDKVICSEPSKVTEGLNTSQTNRLSNGEGDYSSGKKDSSSPLVVSVRAKHSDGGHKALTNGHKPDKMVIGSKRKSGGSFEVHESFHSAAPTPLKYDSSGGHVDPPESGDAKDGIQRKIASGGIVKKLSPAVLKANLDVINGEKVKKLLKTKKHVEVAGDVQRDAVGSLEEQAKGYPFWQEKARTTWTWKA</sequence>